<sequence length="127" mass="14504">MNNQRFKSGGIHTEQAILYDGNVWNDGHITGIASSQCLLNDNVALFRFLCTFIAFCSAAAETVLSYFAQVRKFQPIIVNSDKSCYYVSAYALVVLPVVMEDWTSPNPEKHKCHYKFCKCHRHHLECH</sequence>
<dbReference type="EnsemblMetazoa" id="GBRI028517-RA">
    <property type="protein sequence ID" value="GBRI028517-PA"/>
    <property type="gene ID" value="GBRI028517"/>
</dbReference>
<keyword evidence="1" id="KW-0812">Transmembrane</keyword>
<keyword evidence="1" id="KW-1133">Transmembrane helix</keyword>
<accession>A0A1A9WQR6</accession>
<dbReference type="AlphaFoldDB" id="A0A1A9WQR6"/>
<protein>
    <submittedName>
        <fullName evidence="2">Uncharacterized protein</fullName>
    </submittedName>
</protein>
<reference evidence="3" key="1">
    <citation type="submission" date="2014-03" db="EMBL/GenBank/DDBJ databases">
        <authorList>
            <person name="Aksoy S."/>
            <person name="Warren W."/>
            <person name="Wilson R.K."/>
        </authorList>
    </citation>
    <scope>NUCLEOTIDE SEQUENCE [LARGE SCALE GENOMIC DNA]</scope>
    <source>
        <strain evidence="3">IAEA</strain>
    </source>
</reference>
<feature type="transmembrane region" description="Helical" evidence="1">
    <location>
        <begin position="44"/>
        <end position="67"/>
    </location>
</feature>
<dbReference type="VEuPathDB" id="VectorBase:GBRI028517"/>
<proteinExistence type="predicted"/>
<evidence type="ECO:0000256" key="1">
    <source>
        <dbReference type="SAM" id="Phobius"/>
    </source>
</evidence>
<dbReference type="Proteomes" id="UP000091820">
    <property type="component" value="Unassembled WGS sequence"/>
</dbReference>
<reference evidence="2" key="2">
    <citation type="submission" date="2020-05" db="UniProtKB">
        <authorList>
            <consortium name="EnsemblMetazoa"/>
        </authorList>
    </citation>
    <scope>IDENTIFICATION</scope>
    <source>
        <strain evidence="2">IAEA</strain>
    </source>
</reference>
<evidence type="ECO:0000313" key="2">
    <source>
        <dbReference type="EnsemblMetazoa" id="GBRI028517-PA"/>
    </source>
</evidence>
<name>A0A1A9WQR6_9MUSC</name>
<evidence type="ECO:0000313" key="3">
    <source>
        <dbReference type="Proteomes" id="UP000091820"/>
    </source>
</evidence>
<keyword evidence="3" id="KW-1185">Reference proteome</keyword>
<organism evidence="2 3">
    <name type="scientific">Glossina brevipalpis</name>
    <dbReference type="NCBI Taxonomy" id="37001"/>
    <lineage>
        <taxon>Eukaryota</taxon>
        <taxon>Metazoa</taxon>
        <taxon>Ecdysozoa</taxon>
        <taxon>Arthropoda</taxon>
        <taxon>Hexapoda</taxon>
        <taxon>Insecta</taxon>
        <taxon>Pterygota</taxon>
        <taxon>Neoptera</taxon>
        <taxon>Endopterygota</taxon>
        <taxon>Diptera</taxon>
        <taxon>Brachycera</taxon>
        <taxon>Muscomorpha</taxon>
        <taxon>Hippoboscoidea</taxon>
        <taxon>Glossinidae</taxon>
        <taxon>Glossina</taxon>
    </lineage>
</organism>
<keyword evidence="1" id="KW-0472">Membrane</keyword>